<evidence type="ECO:0000256" key="1">
    <source>
        <dbReference type="ARBA" id="ARBA00004236"/>
    </source>
</evidence>
<name>A0A5C4T6D8_9BACL</name>
<feature type="domain" description="HAMP" evidence="9">
    <location>
        <begin position="394"/>
        <end position="446"/>
    </location>
</feature>
<evidence type="ECO:0000259" key="9">
    <source>
        <dbReference type="PROSITE" id="PS50885"/>
    </source>
</evidence>
<dbReference type="InterPro" id="IPR003660">
    <property type="entry name" value="HAMP_dom"/>
</dbReference>
<dbReference type="PANTHER" id="PTHR32089:SF112">
    <property type="entry name" value="LYSOZYME-LIKE PROTEIN-RELATED"/>
    <property type="match status" value="1"/>
</dbReference>
<evidence type="ECO:0000259" key="8">
    <source>
        <dbReference type="PROSITE" id="PS50111"/>
    </source>
</evidence>
<dbReference type="PROSITE" id="PS50885">
    <property type="entry name" value="HAMP"/>
    <property type="match status" value="1"/>
</dbReference>
<evidence type="ECO:0000256" key="7">
    <source>
        <dbReference type="SAM" id="Coils"/>
    </source>
</evidence>
<dbReference type="GO" id="GO:0007165">
    <property type="term" value="P:signal transduction"/>
    <property type="evidence" value="ECO:0007669"/>
    <property type="project" value="UniProtKB-KW"/>
</dbReference>
<keyword evidence="2" id="KW-1003">Cell membrane</keyword>
<proteinExistence type="inferred from homology"/>
<evidence type="ECO:0000313" key="10">
    <source>
        <dbReference type="EMBL" id="TNJ64643.1"/>
    </source>
</evidence>
<sequence>MIGKKQAATRKFRLNWGWHRSIGFKLFAAFLASIVLTCATAGVIAYRISSDALKEKVGDNMQQVVQDAASNTDRWYKVMEGTYNQLAVYADKNQFTTKDRRNYEPMQEPEASEYKRLMAQIKAFDDEIALKTEQAGKTTESKDRIKITEDIARASQGKSAILPRFNELNLPKNTLDGSINNYISAYSLTNADMIYSIGLVRFNGENQLTSINGKAKTANLYSLPWAEEAVKGKGRNVYLPPQRGSFMMNDTETPIFAIAKSFWSPEDQKWADVLIVEFKLKFFEDLLRPINFGGMGDIHLLGSAGDSLFSNREGAAFGGTALVKPVEQTSIVTDDDKSNYLVSSKTLSNIDWTLVGAIPEDKLLEDAKTIRNGLAVLILGGVVLALLLGLWGYRTIGRPLMLAVSKMRQAENGDLNVRLEMKRHDEIGSVGGSFDSMMERIGSIVSQTGQTADRLMQATDKINGLVQRSRAASGEIAVAMNEVSSGADSLSRDAEKSTLLTGEMTNRLEGVLELNRSMKDIAVQVEDSGRSGATAIEELTKHNQEAEGVVSSLSQRMERLQAGTESISVVLDIVGNISKQINILSLNASIVAASAGEAGKGFMVVAGEIRSLANQSKDSIASVEAVIENIQKEMTETSRLVADSLPIFQRQSDISRSSQDIFRHVESSMGPFMESVQQVWNSLQFSMEAQSELSGMMMQVSAVSEESTATTENVAGLVRDQHESGGELVRTGEELEQLAKELRQSLKVFQRE</sequence>
<protein>
    <submittedName>
        <fullName evidence="10">Methyl-accepting chemotaxis protein</fullName>
    </submittedName>
</protein>
<comment type="subcellular location">
    <subcellularLocation>
        <location evidence="1">Cell membrane</location>
    </subcellularLocation>
</comment>
<dbReference type="PANTHER" id="PTHR32089">
    <property type="entry name" value="METHYL-ACCEPTING CHEMOTAXIS PROTEIN MCPB"/>
    <property type="match status" value="1"/>
</dbReference>
<keyword evidence="4 6" id="KW-0807">Transducer</keyword>
<evidence type="ECO:0000256" key="5">
    <source>
        <dbReference type="ARBA" id="ARBA00029447"/>
    </source>
</evidence>
<evidence type="ECO:0000256" key="2">
    <source>
        <dbReference type="ARBA" id="ARBA00022475"/>
    </source>
</evidence>
<organism evidence="10 11">
    <name type="scientific">Paenibacillus hemerocallicola</name>
    <dbReference type="NCBI Taxonomy" id="1172614"/>
    <lineage>
        <taxon>Bacteria</taxon>
        <taxon>Bacillati</taxon>
        <taxon>Bacillota</taxon>
        <taxon>Bacilli</taxon>
        <taxon>Bacillales</taxon>
        <taxon>Paenibacillaceae</taxon>
        <taxon>Paenibacillus</taxon>
    </lineage>
</organism>
<dbReference type="InterPro" id="IPR004089">
    <property type="entry name" value="MCPsignal_dom"/>
</dbReference>
<evidence type="ECO:0000313" key="11">
    <source>
        <dbReference type="Proteomes" id="UP000307943"/>
    </source>
</evidence>
<dbReference type="RefSeq" id="WP_139603904.1">
    <property type="nucleotide sequence ID" value="NZ_VDCQ01000027.1"/>
</dbReference>
<feature type="coiled-coil region" evidence="7">
    <location>
        <begin position="613"/>
        <end position="640"/>
    </location>
</feature>
<dbReference type="AlphaFoldDB" id="A0A5C4T6D8"/>
<dbReference type="EMBL" id="VDCQ01000027">
    <property type="protein sequence ID" value="TNJ64643.1"/>
    <property type="molecule type" value="Genomic_DNA"/>
</dbReference>
<accession>A0A5C4T6D8</accession>
<comment type="caution">
    <text evidence="10">The sequence shown here is derived from an EMBL/GenBank/DDBJ whole genome shotgun (WGS) entry which is preliminary data.</text>
</comment>
<feature type="coiled-coil region" evidence="7">
    <location>
        <begin position="536"/>
        <end position="563"/>
    </location>
</feature>
<dbReference type="Gene3D" id="3.30.450.20">
    <property type="entry name" value="PAS domain"/>
    <property type="match status" value="1"/>
</dbReference>
<dbReference type="SMART" id="SM00304">
    <property type="entry name" value="HAMP"/>
    <property type="match status" value="1"/>
</dbReference>
<evidence type="ECO:0000256" key="4">
    <source>
        <dbReference type="ARBA" id="ARBA00023224"/>
    </source>
</evidence>
<dbReference type="Gene3D" id="1.10.287.950">
    <property type="entry name" value="Methyl-accepting chemotaxis protein"/>
    <property type="match status" value="1"/>
</dbReference>
<dbReference type="SUPFAM" id="SSF58104">
    <property type="entry name" value="Methyl-accepting chemotaxis protein (MCP) signaling domain"/>
    <property type="match status" value="1"/>
</dbReference>
<reference evidence="10 11" key="1">
    <citation type="submission" date="2019-05" db="EMBL/GenBank/DDBJ databases">
        <title>We sequenced the genome of Paenibacillus hemerocallicola KCTC 33185 for further insight into its adaptation and study the phylogeny of Paenibacillus.</title>
        <authorList>
            <person name="Narsing Rao M.P."/>
        </authorList>
    </citation>
    <scope>NUCLEOTIDE SEQUENCE [LARGE SCALE GENOMIC DNA]</scope>
    <source>
        <strain evidence="10 11">KCTC 33185</strain>
    </source>
</reference>
<dbReference type="GO" id="GO:0005886">
    <property type="term" value="C:plasma membrane"/>
    <property type="evidence" value="ECO:0007669"/>
    <property type="project" value="UniProtKB-SubCell"/>
</dbReference>
<dbReference type="SMART" id="SM00283">
    <property type="entry name" value="MA"/>
    <property type="match status" value="1"/>
</dbReference>
<gene>
    <name evidence="10" type="ORF">FE784_19555</name>
</gene>
<dbReference type="OrthoDB" id="9760371at2"/>
<dbReference type="Gene3D" id="1.10.8.500">
    <property type="entry name" value="HAMP domain in histidine kinase"/>
    <property type="match status" value="1"/>
</dbReference>
<dbReference type="PROSITE" id="PS50111">
    <property type="entry name" value="CHEMOTAXIS_TRANSDUC_2"/>
    <property type="match status" value="1"/>
</dbReference>
<keyword evidence="3" id="KW-0472">Membrane</keyword>
<feature type="domain" description="Methyl-accepting transducer" evidence="8">
    <location>
        <begin position="465"/>
        <end position="715"/>
    </location>
</feature>
<dbReference type="Pfam" id="PF00672">
    <property type="entry name" value="HAMP"/>
    <property type="match status" value="1"/>
</dbReference>
<keyword evidence="11" id="KW-1185">Reference proteome</keyword>
<dbReference type="CDD" id="cd06225">
    <property type="entry name" value="HAMP"/>
    <property type="match status" value="1"/>
</dbReference>
<evidence type="ECO:0000256" key="3">
    <source>
        <dbReference type="ARBA" id="ARBA00023136"/>
    </source>
</evidence>
<evidence type="ECO:0000256" key="6">
    <source>
        <dbReference type="PROSITE-ProRule" id="PRU00284"/>
    </source>
</evidence>
<keyword evidence="7" id="KW-0175">Coiled coil</keyword>
<dbReference type="Proteomes" id="UP000307943">
    <property type="component" value="Unassembled WGS sequence"/>
</dbReference>
<comment type="similarity">
    <text evidence="5">Belongs to the methyl-accepting chemotaxis (MCP) protein family.</text>
</comment>
<dbReference type="Pfam" id="PF00015">
    <property type="entry name" value="MCPsignal"/>
    <property type="match status" value="1"/>
</dbReference>